<sequence>MLCLLQPAVYSECDTLFTIQCNVQTQSAAERKAETHNLTLSVYLHGSNCRIPLHTAYETLG</sequence>
<dbReference type="EMBL" id="JAIZAY010000022">
    <property type="protein sequence ID" value="KAJ8021088.1"/>
    <property type="molecule type" value="Genomic_DNA"/>
</dbReference>
<dbReference type="Proteomes" id="UP001152320">
    <property type="component" value="Chromosome 22"/>
</dbReference>
<gene>
    <name evidence="2" type="ORF">HOLleu_37131</name>
    <name evidence="1" type="ORF">HOLleu_40858</name>
</gene>
<evidence type="ECO:0000313" key="1">
    <source>
        <dbReference type="EMBL" id="KAJ8021088.1"/>
    </source>
</evidence>
<dbReference type="Proteomes" id="UP001152320">
    <property type="component" value="Chromosome 20"/>
</dbReference>
<evidence type="ECO:0000313" key="2">
    <source>
        <dbReference type="EMBL" id="KAJ8022282.1"/>
    </source>
</evidence>
<keyword evidence="3" id="KW-1185">Reference proteome</keyword>
<evidence type="ECO:0000313" key="3">
    <source>
        <dbReference type="Proteomes" id="UP001152320"/>
    </source>
</evidence>
<organism evidence="1 3">
    <name type="scientific">Holothuria leucospilota</name>
    <name type="common">Black long sea cucumber</name>
    <name type="synonym">Mertensiothuria leucospilota</name>
    <dbReference type="NCBI Taxonomy" id="206669"/>
    <lineage>
        <taxon>Eukaryota</taxon>
        <taxon>Metazoa</taxon>
        <taxon>Echinodermata</taxon>
        <taxon>Eleutherozoa</taxon>
        <taxon>Echinozoa</taxon>
        <taxon>Holothuroidea</taxon>
        <taxon>Aspidochirotacea</taxon>
        <taxon>Aspidochirotida</taxon>
        <taxon>Holothuriidae</taxon>
        <taxon>Holothuria</taxon>
    </lineage>
</organism>
<comment type="caution">
    <text evidence="1">The sequence shown here is derived from an EMBL/GenBank/DDBJ whole genome shotgun (WGS) entry which is preliminary data.</text>
</comment>
<reference evidence="1" key="1">
    <citation type="submission" date="2021-10" db="EMBL/GenBank/DDBJ databases">
        <title>Tropical sea cucumber genome reveals ecological adaptation and Cuvierian tubules defense mechanism.</title>
        <authorList>
            <person name="Chen T."/>
        </authorList>
    </citation>
    <scope>NUCLEOTIDE SEQUENCE</scope>
    <source>
        <strain evidence="1">Nanhai2018</strain>
        <tissue evidence="1">Muscle</tissue>
    </source>
</reference>
<name>A0A9Q0YE69_HOLLE</name>
<proteinExistence type="predicted"/>
<protein>
    <submittedName>
        <fullName evidence="1">Uncharacterized protein</fullName>
    </submittedName>
</protein>
<dbReference type="AlphaFoldDB" id="A0A9Q0YE69"/>
<accession>A0A9Q0YE69</accession>
<dbReference type="EMBL" id="JAIZAY010000020">
    <property type="protein sequence ID" value="KAJ8022282.1"/>
    <property type="molecule type" value="Genomic_DNA"/>
</dbReference>